<organism evidence="1">
    <name type="scientific">Arundo donax</name>
    <name type="common">Giant reed</name>
    <name type="synonym">Donax arundinaceus</name>
    <dbReference type="NCBI Taxonomy" id="35708"/>
    <lineage>
        <taxon>Eukaryota</taxon>
        <taxon>Viridiplantae</taxon>
        <taxon>Streptophyta</taxon>
        <taxon>Embryophyta</taxon>
        <taxon>Tracheophyta</taxon>
        <taxon>Spermatophyta</taxon>
        <taxon>Magnoliopsida</taxon>
        <taxon>Liliopsida</taxon>
        <taxon>Poales</taxon>
        <taxon>Poaceae</taxon>
        <taxon>PACMAD clade</taxon>
        <taxon>Arundinoideae</taxon>
        <taxon>Arundineae</taxon>
        <taxon>Arundo</taxon>
    </lineage>
</organism>
<dbReference type="EMBL" id="GBRH01194110">
    <property type="protein sequence ID" value="JAE03786.1"/>
    <property type="molecule type" value="Transcribed_RNA"/>
</dbReference>
<reference evidence="1" key="2">
    <citation type="journal article" date="2015" name="Data Brief">
        <title>Shoot transcriptome of the giant reed, Arundo donax.</title>
        <authorList>
            <person name="Barrero R.A."/>
            <person name="Guerrero F.D."/>
            <person name="Moolhuijzen P."/>
            <person name="Goolsby J.A."/>
            <person name="Tidwell J."/>
            <person name="Bellgard S.E."/>
            <person name="Bellgard M.I."/>
        </authorList>
    </citation>
    <scope>NUCLEOTIDE SEQUENCE</scope>
    <source>
        <tissue evidence="1">Shoot tissue taken approximately 20 cm above the soil surface</tissue>
    </source>
</reference>
<dbReference type="AlphaFoldDB" id="A0A0A9F0W9"/>
<dbReference type="InterPro" id="IPR038765">
    <property type="entry name" value="Papain-like_cys_pep_sf"/>
</dbReference>
<dbReference type="SUPFAM" id="SSF54001">
    <property type="entry name" value="Cysteine proteinases"/>
    <property type="match status" value="1"/>
</dbReference>
<evidence type="ECO:0000313" key="1">
    <source>
        <dbReference type="EMBL" id="JAE03786.1"/>
    </source>
</evidence>
<protein>
    <submittedName>
        <fullName evidence="1">Uncharacterized protein</fullName>
    </submittedName>
</protein>
<name>A0A0A9F0W9_ARUDO</name>
<sequence>MVPMLVGWSWSLYVWDFKQSKLFVLDPVAMQHGEERLRDIHSNVLIRLHAALTRCKEFYFLSLHTPMLDWPTEFVVVEGAHGYCSNSGLYTMFYARNFDGTTLTRLLTPESCRNLLYQLLTTSGNMGLPPEPIAKALSGTN</sequence>
<reference evidence="1" key="1">
    <citation type="submission" date="2014-09" db="EMBL/GenBank/DDBJ databases">
        <authorList>
            <person name="Magalhaes I.L.F."/>
            <person name="Oliveira U."/>
            <person name="Santos F.R."/>
            <person name="Vidigal T.H.D.A."/>
            <person name="Brescovit A.D."/>
            <person name="Santos A.J."/>
        </authorList>
    </citation>
    <scope>NUCLEOTIDE SEQUENCE</scope>
    <source>
        <tissue evidence="1">Shoot tissue taken approximately 20 cm above the soil surface</tissue>
    </source>
</reference>
<accession>A0A0A9F0W9</accession>
<proteinExistence type="predicted"/>